<evidence type="ECO:0000313" key="3">
    <source>
        <dbReference type="Proteomes" id="UP000183263"/>
    </source>
</evidence>
<keyword evidence="3" id="KW-1185">Reference proteome</keyword>
<protein>
    <recommendedName>
        <fullName evidence="1">DUF2231 domain-containing protein</fullName>
    </recommendedName>
</protein>
<evidence type="ECO:0000259" key="1">
    <source>
        <dbReference type="Pfam" id="PF09990"/>
    </source>
</evidence>
<evidence type="ECO:0000313" key="2">
    <source>
        <dbReference type="EMBL" id="SDH28816.1"/>
    </source>
</evidence>
<dbReference type="RefSeq" id="WP_072736174.1">
    <property type="nucleotide sequence ID" value="NZ_CP048813.1"/>
</dbReference>
<dbReference type="OrthoDB" id="147178at2"/>
<name>A0A1G8B6K3_9NOCA</name>
<dbReference type="Proteomes" id="UP000183263">
    <property type="component" value="Unassembled WGS sequence"/>
</dbReference>
<proteinExistence type="predicted"/>
<organism evidence="2 3">
    <name type="scientific">Rhodococcus triatomae</name>
    <dbReference type="NCBI Taxonomy" id="300028"/>
    <lineage>
        <taxon>Bacteria</taxon>
        <taxon>Bacillati</taxon>
        <taxon>Actinomycetota</taxon>
        <taxon>Actinomycetes</taxon>
        <taxon>Mycobacteriales</taxon>
        <taxon>Nocardiaceae</taxon>
        <taxon>Rhodococcus</taxon>
    </lineage>
</organism>
<dbReference type="Pfam" id="PF09990">
    <property type="entry name" value="DUF2231"/>
    <property type="match status" value="1"/>
</dbReference>
<accession>A0A1G8B6K3</accession>
<dbReference type="EMBL" id="FNDN01000001">
    <property type="protein sequence ID" value="SDH28816.1"/>
    <property type="molecule type" value="Genomic_DNA"/>
</dbReference>
<sequence length="179" mass="18520">MTGTLEKAWSAAEEASFLDRPAGRLRTALRRRLEGSAAETILGGRWLGHPLHPVVVAIPIGTWTGAVILDAVADEPAAARTLIATGLASLSVVAPTGWVDWSLRDTRQRRVGLLHAGANGVAAALMAGSWLRRRPPEPPDTAARTLALAALAALGVGGALGGHLTYALGAGVEHRPAVE</sequence>
<feature type="domain" description="DUF2231" evidence="1">
    <location>
        <begin position="48"/>
        <end position="173"/>
    </location>
</feature>
<dbReference type="InterPro" id="IPR019251">
    <property type="entry name" value="DUF2231_TM"/>
</dbReference>
<dbReference type="AlphaFoldDB" id="A0A1G8B6K3"/>
<gene>
    <name evidence="2" type="ORF">SAMN05444695_101676</name>
</gene>
<reference evidence="2 3" key="1">
    <citation type="submission" date="2016-10" db="EMBL/GenBank/DDBJ databases">
        <authorList>
            <person name="de Groot N.N."/>
        </authorList>
    </citation>
    <scope>NUCLEOTIDE SEQUENCE [LARGE SCALE GENOMIC DNA]</scope>
    <source>
        <strain evidence="2 3">DSM 44892</strain>
    </source>
</reference>